<gene>
    <name evidence="3" type="ORF">OH76DRAFT_1410069</name>
</gene>
<evidence type="ECO:0000313" key="3">
    <source>
        <dbReference type="EMBL" id="RDX43544.1"/>
    </source>
</evidence>
<feature type="transmembrane region" description="Helical" evidence="2">
    <location>
        <begin position="169"/>
        <end position="193"/>
    </location>
</feature>
<feature type="transmembrane region" description="Helical" evidence="2">
    <location>
        <begin position="103"/>
        <end position="124"/>
    </location>
</feature>
<proteinExistence type="predicted"/>
<reference evidence="3 4" key="1">
    <citation type="journal article" date="2018" name="Biotechnol. Biofuels">
        <title>Integrative visual omics of the white-rot fungus Polyporus brumalis exposes the biotechnological potential of its oxidative enzymes for delignifying raw plant biomass.</title>
        <authorList>
            <person name="Miyauchi S."/>
            <person name="Rancon A."/>
            <person name="Drula E."/>
            <person name="Hage H."/>
            <person name="Chaduli D."/>
            <person name="Favel A."/>
            <person name="Grisel S."/>
            <person name="Henrissat B."/>
            <person name="Herpoel-Gimbert I."/>
            <person name="Ruiz-Duenas F.J."/>
            <person name="Chevret D."/>
            <person name="Hainaut M."/>
            <person name="Lin J."/>
            <person name="Wang M."/>
            <person name="Pangilinan J."/>
            <person name="Lipzen A."/>
            <person name="Lesage-Meessen L."/>
            <person name="Navarro D."/>
            <person name="Riley R."/>
            <person name="Grigoriev I.V."/>
            <person name="Zhou S."/>
            <person name="Raouche S."/>
            <person name="Rosso M.N."/>
        </authorList>
    </citation>
    <scope>NUCLEOTIDE SEQUENCE [LARGE SCALE GENOMIC DNA]</scope>
    <source>
        <strain evidence="3 4">BRFM 1820</strain>
    </source>
</reference>
<keyword evidence="2" id="KW-0812">Transmembrane</keyword>
<dbReference type="Proteomes" id="UP000256964">
    <property type="component" value="Unassembled WGS sequence"/>
</dbReference>
<evidence type="ECO:0000256" key="2">
    <source>
        <dbReference type="SAM" id="Phobius"/>
    </source>
</evidence>
<keyword evidence="2" id="KW-1133">Transmembrane helix</keyword>
<name>A0A371CTB5_9APHY</name>
<feature type="transmembrane region" description="Helical" evidence="2">
    <location>
        <begin position="69"/>
        <end position="91"/>
    </location>
</feature>
<protein>
    <submittedName>
        <fullName evidence="3">Uncharacterized protein</fullName>
    </submittedName>
</protein>
<dbReference type="AlphaFoldDB" id="A0A371CTB5"/>
<organism evidence="3 4">
    <name type="scientific">Lentinus brumalis</name>
    <dbReference type="NCBI Taxonomy" id="2498619"/>
    <lineage>
        <taxon>Eukaryota</taxon>
        <taxon>Fungi</taxon>
        <taxon>Dikarya</taxon>
        <taxon>Basidiomycota</taxon>
        <taxon>Agaricomycotina</taxon>
        <taxon>Agaricomycetes</taxon>
        <taxon>Polyporales</taxon>
        <taxon>Polyporaceae</taxon>
        <taxon>Lentinus</taxon>
    </lineage>
</organism>
<feature type="transmembrane region" description="Helical" evidence="2">
    <location>
        <begin position="136"/>
        <end position="157"/>
    </location>
</feature>
<feature type="compositionally biased region" description="Pro residues" evidence="1">
    <location>
        <begin position="9"/>
        <end position="31"/>
    </location>
</feature>
<evidence type="ECO:0000313" key="4">
    <source>
        <dbReference type="Proteomes" id="UP000256964"/>
    </source>
</evidence>
<feature type="region of interest" description="Disordered" evidence="1">
    <location>
        <begin position="1"/>
        <end position="45"/>
    </location>
</feature>
<sequence>MPDEKGPISPEPPLSAPPPPPSPHPPSPSAPPQEHTTPARYPPTPVRPRTYPGISVLLGSLPWQTTGRVLWTFVWLLLWSVLTTSCGKLVLREILEDHSTIENINASPFVVALLCGSAILSVPLNAMDLDLVLTAFLAYFASFIVPPVGVVAVQPLLHAGPTVLEGFKVGVAGFMTSMLALFLLILCMSVVSICFELDR</sequence>
<evidence type="ECO:0000256" key="1">
    <source>
        <dbReference type="SAM" id="MobiDB-lite"/>
    </source>
</evidence>
<keyword evidence="2" id="KW-0472">Membrane</keyword>
<accession>A0A371CTB5</accession>
<keyword evidence="4" id="KW-1185">Reference proteome</keyword>
<dbReference type="OrthoDB" id="2764038at2759"/>
<dbReference type="EMBL" id="KZ857463">
    <property type="protein sequence ID" value="RDX43544.1"/>
    <property type="molecule type" value="Genomic_DNA"/>
</dbReference>